<dbReference type="Pfam" id="PF02588">
    <property type="entry name" value="YitT_membrane"/>
    <property type="match status" value="1"/>
</dbReference>
<feature type="transmembrane region" description="Helical" evidence="6">
    <location>
        <begin position="153"/>
        <end position="186"/>
    </location>
</feature>
<keyword evidence="4 6" id="KW-1133">Transmembrane helix</keyword>
<dbReference type="KEGG" id="hcv:FTV88_3279"/>
<evidence type="ECO:0000259" key="7">
    <source>
        <dbReference type="Pfam" id="PF10035"/>
    </source>
</evidence>
<dbReference type="RefSeq" id="WP_153726348.1">
    <property type="nucleotide sequence ID" value="NZ_CP045875.1"/>
</dbReference>
<organism evidence="8 9">
    <name type="scientific">Heliorestis convoluta</name>
    <dbReference type="NCBI Taxonomy" id="356322"/>
    <lineage>
        <taxon>Bacteria</taxon>
        <taxon>Bacillati</taxon>
        <taxon>Bacillota</taxon>
        <taxon>Clostridia</taxon>
        <taxon>Eubacteriales</taxon>
        <taxon>Heliobacteriaceae</taxon>
        <taxon>Heliorestis</taxon>
    </lineage>
</organism>
<dbReference type="Proteomes" id="UP000366051">
    <property type="component" value="Chromosome"/>
</dbReference>
<evidence type="ECO:0000256" key="5">
    <source>
        <dbReference type="ARBA" id="ARBA00023136"/>
    </source>
</evidence>
<dbReference type="Gene3D" id="3.30.70.120">
    <property type="match status" value="1"/>
</dbReference>
<keyword evidence="2" id="KW-1003">Cell membrane</keyword>
<comment type="subcellular location">
    <subcellularLocation>
        <location evidence="1">Cell membrane</location>
        <topology evidence="1">Multi-pass membrane protein</topology>
    </subcellularLocation>
</comment>
<gene>
    <name evidence="8" type="ORF">FTV88_3279</name>
</gene>
<dbReference type="PANTHER" id="PTHR33545">
    <property type="entry name" value="UPF0750 MEMBRANE PROTEIN YITT-RELATED"/>
    <property type="match status" value="1"/>
</dbReference>
<dbReference type="CDD" id="cd16380">
    <property type="entry name" value="YitT_C"/>
    <property type="match status" value="1"/>
</dbReference>
<reference evidence="9" key="1">
    <citation type="submission" date="2019-11" db="EMBL/GenBank/DDBJ databases">
        <title>Genome sequence of Heliorestis convoluta strain HH, an alkaliphilic and minimalistic phototrophic bacterium from a soda lake in Egypt.</title>
        <authorList>
            <person name="Dewey E.D."/>
            <person name="Stokes L.M."/>
            <person name="Burchell B.M."/>
            <person name="Shaffer K.N."/>
            <person name="Huntington A.M."/>
            <person name="Baker J.M."/>
            <person name="Nadendla S."/>
            <person name="Giglio M.G."/>
            <person name="Touchman J.W."/>
            <person name="Blankenship R.E."/>
            <person name="Madigan M.T."/>
            <person name="Sattley W.M."/>
        </authorList>
    </citation>
    <scope>NUCLEOTIDE SEQUENCE [LARGE SCALE GENOMIC DNA]</scope>
    <source>
        <strain evidence="9">HH</strain>
    </source>
</reference>
<evidence type="ECO:0000256" key="6">
    <source>
        <dbReference type="SAM" id="Phobius"/>
    </source>
</evidence>
<name>A0A5Q2NA49_9FIRM</name>
<keyword evidence="9" id="KW-1185">Reference proteome</keyword>
<dbReference type="GO" id="GO:0005886">
    <property type="term" value="C:plasma membrane"/>
    <property type="evidence" value="ECO:0007669"/>
    <property type="project" value="UniProtKB-SubCell"/>
</dbReference>
<protein>
    <submittedName>
        <fullName evidence="8">YitT family protein</fullName>
    </submittedName>
</protein>
<dbReference type="PANTHER" id="PTHR33545:SF10">
    <property type="entry name" value="UPF0750 MEMBRANE PROTEIN YPJC"/>
    <property type="match status" value="1"/>
</dbReference>
<dbReference type="InterPro" id="IPR003740">
    <property type="entry name" value="YitT"/>
</dbReference>
<dbReference type="PIRSF" id="PIRSF006483">
    <property type="entry name" value="Membrane_protein_YitT"/>
    <property type="match status" value="1"/>
</dbReference>
<feature type="transmembrane region" description="Helical" evidence="6">
    <location>
        <begin position="12"/>
        <end position="34"/>
    </location>
</feature>
<keyword evidence="5 6" id="KW-0472">Membrane</keyword>
<sequence length="295" mass="32300">MNIWKKRIKRWSYEITGIALGSFIFAFGLNYFIIANRLAEGGLTGVVLILHYLFDWPVGLTYLLLNLPLFIAGWRFLGSDFAWKTLVGTVFVSLAIELTKHYQAPMTEDLLLASLYGGGAVGLGLGIIFYLGGSTGGADVVARFINHYGGWPIGRGLLLVDTIVIVAVGIFFGLTVALYTLVAVFVATRVIDFVQEGAYSAKAATIISKKTKIIGEEVVSKMGRGATVFVGRGAYTAQEKDILYCVVSRSELVRLKALVYEVDPTAFMIISDVHEVFGEGFRRWPYKRKSGAVDG</sequence>
<evidence type="ECO:0000256" key="3">
    <source>
        <dbReference type="ARBA" id="ARBA00022692"/>
    </source>
</evidence>
<evidence type="ECO:0000313" key="8">
    <source>
        <dbReference type="EMBL" id="QGG49345.1"/>
    </source>
</evidence>
<evidence type="ECO:0000313" key="9">
    <source>
        <dbReference type="Proteomes" id="UP000366051"/>
    </source>
</evidence>
<dbReference type="Pfam" id="PF10035">
    <property type="entry name" value="DUF2179"/>
    <property type="match status" value="1"/>
</dbReference>
<keyword evidence="3 6" id="KW-0812">Transmembrane</keyword>
<evidence type="ECO:0000256" key="4">
    <source>
        <dbReference type="ARBA" id="ARBA00022989"/>
    </source>
</evidence>
<dbReference type="InterPro" id="IPR019264">
    <property type="entry name" value="DUF2179"/>
</dbReference>
<evidence type="ECO:0000256" key="2">
    <source>
        <dbReference type="ARBA" id="ARBA00022475"/>
    </source>
</evidence>
<feature type="transmembrane region" description="Helical" evidence="6">
    <location>
        <begin position="110"/>
        <end position="132"/>
    </location>
</feature>
<proteinExistence type="predicted"/>
<dbReference type="EMBL" id="CP045875">
    <property type="protein sequence ID" value="QGG49345.1"/>
    <property type="molecule type" value="Genomic_DNA"/>
</dbReference>
<evidence type="ECO:0000256" key="1">
    <source>
        <dbReference type="ARBA" id="ARBA00004651"/>
    </source>
</evidence>
<feature type="transmembrane region" description="Helical" evidence="6">
    <location>
        <begin position="54"/>
        <end position="74"/>
    </location>
</feature>
<dbReference type="OrthoDB" id="3180973at2"/>
<dbReference type="AlphaFoldDB" id="A0A5Q2NA49"/>
<accession>A0A5Q2NA49</accession>
<feature type="domain" description="DUF2179" evidence="7">
    <location>
        <begin position="224"/>
        <end position="278"/>
    </location>
</feature>
<dbReference type="InterPro" id="IPR015867">
    <property type="entry name" value="N-reg_PII/ATP_PRibTrfase_C"/>
</dbReference>
<dbReference type="InterPro" id="IPR051461">
    <property type="entry name" value="UPF0750_membrane"/>
</dbReference>